<evidence type="ECO:0000256" key="5">
    <source>
        <dbReference type="RuleBase" id="RU003829"/>
    </source>
</evidence>
<dbReference type="InterPro" id="IPR016158">
    <property type="entry name" value="Cullin_homology"/>
</dbReference>
<evidence type="ECO:0000256" key="1">
    <source>
        <dbReference type="ARBA" id="ARBA00006019"/>
    </source>
</evidence>
<dbReference type="InterPro" id="IPR036388">
    <property type="entry name" value="WH-like_DNA-bd_sf"/>
</dbReference>
<gene>
    <name evidence="7" type="ORF">ECRASSUSDP1_LOCUS29269</name>
</gene>
<dbReference type="Proteomes" id="UP001295684">
    <property type="component" value="Unassembled WGS sequence"/>
</dbReference>
<dbReference type="InterPro" id="IPR045093">
    <property type="entry name" value="Cullin"/>
</dbReference>
<evidence type="ECO:0000313" key="8">
    <source>
        <dbReference type="Proteomes" id="UP001295684"/>
    </source>
</evidence>
<dbReference type="PROSITE" id="PS50069">
    <property type="entry name" value="CULLIN_2"/>
    <property type="match status" value="1"/>
</dbReference>
<dbReference type="InterPro" id="IPR001373">
    <property type="entry name" value="Cullin_N"/>
</dbReference>
<dbReference type="SMART" id="SM00884">
    <property type="entry name" value="Cullin_Nedd8"/>
    <property type="match status" value="1"/>
</dbReference>
<dbReference type="Pfam" id="PF10557">
    <property type="entry name" value="Cullin_Nedd8"/>
    <property type="match status" value="1"/>
</dbReference>
<proteinExistence type="inferred from homology"/>
<dbReference type="InterPro" id="IPR019559">
    <property type="entry name" value="Cullin_neddylation_domain"/>
</dbReference>
<dbReference type="Gene3D" id="1.10.10.10">
    <property type="entry name" value="Winged helix-like DNA-binding domain superfamily/Winged helix DNA-binding domain"/>
    <property type="match status" value="1"/>
</dbReference>
<keyword evidence="3" id="KW-0832">Ubl conjugation</keyword>
<reference evidence="7" key="1">
    <citation type="submission" date="2023-07" db="EMBL/GenBank/DDBJ databases">
        <authorList>
            <consortium name="AG Swart"/>
            <person name="Singh M."/>
            <person name="Singh A."/>
            <person name="Seah K."/>
            <person name="Emmerich C."/>
        </authorList>
    </citation>
    <scope>NUCLEOTIDE SEQUENCE</scope>
    <source>
        <strain evidence="7">DP1</strain>
    </source>
</reference>
<dbReference type="Gene3D" id="3.30.230.130">
    <property type="entry name" value="Cullin, Chain C, Domain 2"/>
    <property type="match status" value="1"/>
</dbReference>
<dbReference type="InterPro" id="IPR016159">
    <property type="entry name" value="Cullin_repeat-like_dom_sf"/>
</dbReference>
<protein>
    <recommendedName>
        <fullName evidence="6">Cullin family profile domain-containing protein</fullName>
    </recommendedName>
</protein>
<keyword evidence="2" id="KW-1017">Isopeptide bond</keyword>
<comment type="similarity">
    <text evidence="1 4 5">Belongs to the cullin family.</text>
</comment>
<dbReference type="FunFam" id="1.10.10.10:FF:000014">
    <property type="entry name" value="Cullin 1"/>
    <property type="match status" value="1"/>
</dbReference>
<dbReference type="SMART" id="SM00182">
    <property type="entry name" value="CULLIN"/>
    <property type="match status" value="1"/>
</dbReference>
<dbReference type="Pfam" id="PF26557">
    <property type="entry name" value="Cullin_AB"/>
    <property type="match status" value="1"/>
</dbReference>
<dbReference type="SUPFAM" id="SSF75632">
    <property type="entry name" value="Cullin homology domain"/>
    <property type="match status" value="1"/>
</dbReference>
<evidence type="ECO:0000313" key="7">
    <source>
        <dbReference type="EMBL" id="CAI2387635.1"/>
    </source>
</evidence>
<dbReference type="GO" id="GO:0006511">
    <property type="term" value="P:ubiquitin-dependent protein catabolic process"/>
    <property type="evidence" value="ECO:0007669"/>
    <property type="project" value="InterPro"/>
</dbReference>
<evidence type="ECO:0000256" key="4">
    <source>
        <dbReference type="PROSITE-ProRule" id="PRU00330"/>
    </source>
</evidence>
<dbReference type="FunFam" id="1.20.1310.10:FF:000001">
    <property type="entry name" value="Cullin 3"/>
    <property type="match status" value="1"/>
</dbReference>
<dbReference type="Gene3D" id="1.20.1310.10">
    <property type="entry name" value="Cullin Repeats"/>
    <property type="match status" value="4"/>
</dbReference>
<dbReference type="InterPro" id="IPR059120">
    <property type="entry name" value="Cullin-like_AB"/>
</dbReference>
<evidence type="ECO:0000259" key="6">
    <source>
        <dbReference type="PROSITE" id="PS50069"/>
    </source>
</evidence>
<dbReference type="Pfam" id="PF00888">
    <property type="entry name" value="Cullin"/>
    <property type="match status" value="1"/>
</dbReference>
<evidence type="ECO:0000256" key="2">
    <source>
        <dbReference type="ARBA" id="ARBA00022499"/>
    </source>
</evidence>
<dbReference type="SUPFAM" id="SSF74788">
    <property type="entry name" value="Cullin repeat-like"/>
    <property type="match status" value="1"/>
</dbReference>
<dbReference type="EMBL" id="CAMPGE010030131">
    <property type="protein sequence ID" value="CAI2387635.1"/>
    <property type="molecule type" value="Genomic_DNA"/>
</dbReference>
<dbReference type="InterPro" id="IPR016157">
    <property type="entry name" value="Cullin_CS"/>
</dbReference>
<comment type="caution">
    <text evidence="7">The sequence shown here is derived from an EMBL/GenBank/DDBJ whole genome shotgun (WGS) entry which is preliminary data.</text>
</comment>
<dbReference type="InterPro" id="IPR036317">
    <property type="entry name" value="Cullin_homology_sf"/>
</dbReference>
<feature type="domain" description="Cullin family profile" evidence="6">
    <location>
        <begin position="374"/>
        <end position="589"/>
    </location>
</feature>
<dbReference type="SUPFAM" id="SSF46785">
    <property type="entry name" value="Winged helix' DNA-binding domain"/>
    <property type="match status" value="1"/>
</dbReference>
<dbReference type="FunFam" id="1.20.1310.10:FF:000002">
    <property type="entry name" value="cullin-3 isoform X1"/>
    <property type="match status" value="1"/>
</dbReference>
<evidence type="ECO:0000256" key="3">
    <source>
        <dbReference type="ARBA" id="ARBA00022843"/>
    </source>
</evidence>
<dbReference type="PANTHER" id="PTHR11932">
    <property type="entry name" value="CULLIN"/>
    <property type="match status" value="1"/>
</dbReference>
<dbReference type="GO" id="GO:0031461">
    <property type="term" value="C:cullin-RING ubiquitin ligase complex"/>
    <property type="evidence" value="ECO:0007669"/>
    <property type="project" value="InterPro"/>
</dbReference>
<name>A0AAD2DCF6_EUPCR</name>
<dbReference type="AlphaFoldDB" id="A0AAD2DCF6"/>
<dbReference type="PROSITE" id="PS01256">
    <property type="entry name" value="CULLIN_1"/>
    <property type="match status" value="1"/>
</dbReference>
<sequence length="730" mass="86344">MSKKFSVQLKMKSHMMGDEQVQKSLSIIKNAIEKIYQEEASTLSFEELYRNSYTLSINKHGRRLYKEISESIKRCISCYISLLIDGTLESDFMKKFIELWNKHDTALKMVRDINMYLDRNFVVKEKQKDIYTMGHILFKKYILREENVYQKFRNFLLSRINEERNGEKIERDFLRGAIKILIELGFGSNNVYKRDFEKYFLEESHQFYHNEASQKITTHTASEYLACVQKRLDEEQERCLDFLIEETKKPLLKKVLNPMIEEHCQSIINKQDSGLGTMIRLSHYQNIHLMFKIFSQVPKARQLFEKFLVERVNEDCDQIISDGKISQSPKEFIEKCIETKQKYNIIITQSCEKDNEINLAVKNAFENCLTRFPQSSLYLAKYADLKMRKEIKTLKDDEISTLFDKILEIFRLLTEKDEFEGFYRNNLSRRLLTNTTINEEAEKMMISKLKVECGFQYTSKLETMMKDMTISDNLNQQFKHSPISDNIGIGFKIKVLTSGNWSNESQKTLCTIPKELSIAINNFTDFYMKNHSGRILTWKLNLGSADIIGKFEERNYEFNVSCYQMAILMLFNTAEKLSVEQIKSLTNITPEYEFKRHVLSMIKVKILLKNSKEFDLKDEDLLKVNDKFKNRLHRLKVPLLNQKDNLENEKKEVIPKVEDDRRHLIEATIVRVMKARKRCDHISLTSEVMRILSSIFSPTALMIKQKIEGLIEKDYMFRDQDDRKIYIYKA</sequence>
<dbReference type="InterPro" id="IPR036390">
    <property type="entry name" value="WH_DNA-bd_sf"/>
</dbReference>
<accession>A0AAD2DCF6</accession>
<keyword evidence="8" id="KW-1185">Reference proteome</keyword>
<organism evidence="7 8">
    <name type="scientific">Euplotes crassus</name>
    <dbReference type="NCBI Taxonomy" id="5936"/>
    <lineage>
        <taxon>Eukaryota</taxon>
        <taxon>Sar</taxon>
        <taxon>Alveolata</taxon>
        <taxon>Ciliophora</taxon>
        <taxon>Intramacronucleata</taxon>
        <taxon>Spirotrichea</taxon>
        <taxon>Hypotrichia</taxon>
        <taxon>Euplotida</taxon>
        <taxon>Euplotidae</taxon>
        <taxon>Moneuplotes</taxon>
    </lineage>
</organism>
<dbReference type="GO" id="GO:0031625">
    <property type="term" value="F:ubiquitin protein ligase binding"/>
    <property type="evidence" value="ECO:0007669"/>
    <property type="project" value="InterPro"/>
</dbReference>